<gene>
    <name evidence="1" type="ORF">SFK227_2353</name>
</gene>
<comment type="caution">
    <text evidence="1">The sequence shown here is derived from an EMBL/GenBank/DDBJ whole genome shotgun (WGS) entry which is preliminary data.</text>
</comment>
<dbReference type="Proteomes" id="UP000004520">
    <property type="component" value="Unassembled WGS sequence"/>
</dbReference>
<accession>F5NW40</accession>
<evidence type="ECO:0000313" key="1">
    <source>
        <dbReference type="EMBL" id="EGK37157.1"/>
    </source>
</evidence>
<evidence type="ECO:0000313" key="2">
    <source>
        <dbReference type="Proteomes" id="UP000004520"/>
    </source>
</evidence>
<dbReference type="EMBL" id="AFGY01000029">
    <property type="protein sequence ID" value="EGK37157.1"/>
    <property type="molecule type" value="Genomic_DNA"/>
</dbReference>
<reference evidence="1 2" key="1">
    <citation type="submission" date="2011-04" db="EMBL/GenBank/DDBJ databases">
        <authorList>
            <person name="Rasko D."/>
            <person name="Redman J."/>
            <person name="Daugherty S.C."/>
            <person name="Tallon L."/>
            <person name="Sadzewicz L."/>
            <person name="Jones K."/>
            <person name="Santana-Cruz I."/>
            <person name="Liu X."/>
        </authorList>
    </citation>
    <scope>NUCLEOTIDE SEQUENCE [LARGE SCALE GENOMIC DNA]</scope>
    <source>
        <strain evidence="1 2">K-227</strain>
    </source>
</reference>
<dbReference type="AlphaFoldDB" id="F5NW40"/>
<sequence length="38" mass="4347">MLMQTLTVLIGSLVMVKAKEPKFGRCQQNMTLTMFMLL</sequence>
<dbReference type="PATRIC" id="fig|766147.3.peg.2318"/>
<protein>
    <submittedName>
        <fullName evidence="1">Uncharacterized protein</fullName>
    </submittedName>
</protein>
<organism evidence="1 2">
    <name type="scientific">Shigella flexneri K-227</name>
    <dbReference type="NCBI Taxonomy" id="766147"/>
    <lineage>
        <taxon>Bacteria</taxon>
        <taxon>Pseudomonadati</taxon>
        <taxon>Pseudomonadota</taxon>
        <taxon>Gammaproteobacteria</taxon>
        <taxon>Enterobacterales</taxon>
        <taxon>Enterobacteriaceae</taxon>
        <taxon>Shigella</taxon>
    </lineage>
</organism>
<name>F5NW40_SHIFL</name>
<proteinExistence type="predicted"/>